<dbReference type="AlphaFoldDB" id="A0A7H0VK29"/>
<dbReference type="RefSeq" id="WP_210760594.1">
    <property type="nucleotide sequence ID" value="NZ_CP060139.1"/>
</dbReference>
<dbReference type="InterPro" id="IPR001653">
    <property type="entry name" value="DAP_epimerase_DapF"/>
</dbReference>
<feature type="site" description="Could be important to modulate the pK values of the two catalytic cysteine residues" evidence="3">
    <location>
        <position position="183"/>
    </location>
</feature>
<feature type="binding site" evidence="3">
    <location>
        <begin position="72"/>
        <end position="73"/>
    </location>
    <ligand>
        <name>substrate</name>
    </ligand>
</feature>
<dbReference type="KEGG" id="chyd:H4K34_14705"/>
<comment type="similarity">
    <text evidence="1 3">Belongs to the diaminopimelate epimerase family.</text>
</comment>
<dbReference type="HAMAP" id="MF_00197">
    <property type="entry name" value="DAP_epimerase"/>
    <property type="match status" value="1"/>
</dbReference>
<evidence type="ECO:0000256" key="1">
    <source>
        <dbReference type="ARBA" id="ARBA00010219"/>
    </source>
</evidence>
<dbReference type="Proteomes" id="UP000516305">
    <property type="component" value="Chromosome"/>
</dbReference>
<feature type="binding site" evidence="3">
    <location>
        <begin position="194"/>
        <end position="195"/>
    </location>
    <ligand>
        <name>substrate</name>
    </ligand>
</feature>
<dbReference type="NCBIfam" id="TIGR00652">
    <property type="entry name" value="DapF"/>
    <property type="match status" value="1"/>
</dbReference>
<dbReference type="Pfam" id="PF01678">
    <property type="entry name" value="DAP_epimerase"/>
    <property type="match status" value="2"/>
</dbReference>
<dbReference type="UniPathway" id="UPA00034">
    <property type="reaction ID" value="UER00025"/>
</dbReference>
<feature type="binding site" evidence="3">
    <location>
        <position position="11"/>
    </location>
    <ligand>
        <name>substrate</name>
    </ligand>
</feature>
<proteinExistence type="inferred from homology"/>
<keyword evidence="6" id="KW-1185">Reference proteome</keyword>
<comment type="subunit">
    <text evidence="3">Homodimer.</text>
</comment>
<dbReference type="GO" id="GO:0009089">
    <property type="term" value="P:lysine biosynthetic process via diaminopimelate"/>
    <property type="evidence" value="ECO:0007669"/>
    <property type="project" value="UniProtKB-UniRule"/>
</dbReference>
<evidence type="ECO:0000313" key="5">
    <source>
        <dbReference type="EMBL" id="QNR26077.1"/>
    </source>
</evidence>
<dbReference type="GO" id="GO:0008837">
    <property type="term" value="F:diaminopimelate epimerase activity"/>
    <property type="evidence" value="ECO:0007669"/>
    <property type="project" value="UniProtKB-UniRule"/>
</dbReference>
<comment type="caution">
    <text evidence="3">Lacks conserved residue(s) required for the propagation of feature annotation.</text>
</comment>
<dbReference type="EMBL" id="CP060139">
    <property type="protein sequence ID" value="QNR26077.1"/>
    <property type="molecule type" value="Genomic_DNA"/>
</dbReference>
<dbReference type="SUPFAM" id="SSF54506">
    <property type="entry name" value="Diaminopimelate epimerase-like"/>
    <property type="match status" value="2"/>
</dbReference>
<feature type="binding site" evidence="3">
    <location>
        <position position="62"/>
    </location>
    <ligand>
        <name>substrate</name>
    </ligand>
</feature>
<keyword evidence="3" id="KW-0028">Amino-acid biosynthesis</keyword>
<dbReference type="GO" id="GO:0005829">
    <property type="term" value="C:cytosol"/>
    <property type="evidence" value="ECO:0007669"/>
    <property type="project" value="TreeGrafter"/>
</dbReference>
<dbReference type="Gene3D" id="3.10.310.10">
    <property type="entry name" value="Diaminopimelate Epimerase, Chain A, domain 1"/>
    <property type="match status" value="2"/>
</dbReference>
<comment type="subcellular location">
    <subcellularLocation>
        <location evidence="3">Cytoplasm</location>
    </subcellularLocation>
</comment>
<keyword evidence="3" id="KW-0457">Lysine biosynthesis</keyword>
<feature type="binding site" evidence="3">
    <location>
        <position position="166"/>
    </location>
    <ligand>
        <name>substrate</name>
    </ligand>
</feature>
<evidence type="ECO:0000313" key="6">
    <source>
        <dbReference type="Proteomes" id="UP000516305"/>
    </source>
</evidence>
<name>A0A7H0VK29_9FLAO</name>
<gene>
    <name evidence="3" type="primary">dapF</name>
    <name evidence="5" type="ORF">H4K34_14705</name>
</gene>
<dbReference type="EC" id="5.1.1.7" evidence="3 4"/>
<dbReference type="PANTHER" id="PTHR31689:SF0">
    <property type="entry name" value="DIAMINOPIMELATE EPIMERASE"/>
    <property type="match status" value="1"/>
</dbReference>
<feature type="active site" description="Proton acceptor" evidence="3">
    <location>
        <position position="193"/>
    </location>
</feature>
<evidence type="ECO:0000256" key="4">
    <source>
        <dbReference type="NCBIfam" id="TIGR00652"/>
    </source>
</evidence>
<keyword evidence="3" id="KW-0963">Cytoplasm</keyword>
<dbReference type="PANTHER" id="PTHR31689">
    <property type="entry name" value="DIAMINOPIMELATE EPIMERASE, CHLOROPLASTIC"/>
    <property type="match status" value="1"/>
</dbReference>
<keyword evidence="2 3" id="KW-0413">Isomerase</keyword>
<feature type="binding site" evidence="3">
    <location>
        <begin position="183"/>
        <end position="184"/>
    </location>
    <ligand>
        <name>substrate</name>
    </ligand>
</feature>
<accession>A0A7H0VK29</accession>
<evidence type="ECO:0000256" key="3">
    <source>
        <dbReference type="HAMAP-Rule" id="MF_00197"/>
    </source>
</evidence>
<reference evidence="5 6" key="1">
    <citation type="submission" date="2020-08" db="EMBL/GenBank/DDBJ databases">
        <title>Croceimicrobium hydrocarbonivorans gen. nov., sp. nov., a novel marine bacterium isolated from a bacterial consortium that degrades polyethylene terephthalate.</title>
        <authorList>
            <person name="Liu R."/>
        </authorList>
    </citation>
    <scope>NUCLEOTIDE SEQUENCE [LARGE SCALE GENOMIC DNA]</scope>
    <source>
        <strain evidence="5 6">A20-9</strain>
    </source>
</reference>
<evidence type="ECO:0000256" key="2">
    <source>
        <dbReference type="ARBA" id="ARBA00023235"/>
    </source>
</evidence>
<feature type="site" description="Could be important to modulate the pK values of the two catalytic cysteine residues" evidence="3">
    <location>
        <position position="134"/>
    </location>
</feature>
<sequence>MTFHKYQGTGNDFIMIDGRQEIPSWSQTDIEQFCHRRFGIGADGLIILAPAEGFDFRMIYYNSDGRESTMCGNGGRCIAQFAHDLGMGNSFRFIAIDGPHLAEVEAKRVRLQMIDVPTIEARGTDWFTDTGSPHHVVLHPNPDELNIVTAARAIRNSEPYKKAGVNVNFMTGEGQNWEMRTYERGVEDETYSCGTGVTAAALVAHYSGKAPLSPIHMRTKGGKLSLSFEHSPEKGYFNIWLEGPAEKVFEGFAK</sequence>
<feature type="active site" description="Proton donor" evidence="3">
    <location>
        <position position="71"/>
    </location>
</feature>
<protein>
    <recommendedName>
        <fullName evidence="3 4">Diaminopimelate epimerase</fullName>
        <shortName evidence="3">DAP epimerase</shortName>
        <ecNumber evidence="3 4">5.1.1.7</ecNumber>
    </recommendedName>
    <alternativeName>
        <fullName evidence="3">PLP-independent amino acid racemase</fullName>
    </alternativeName>
</protein>
<comment type="function">
    <text evidence="3">Catalyzes the stereoinversion of LL-2,6-diaminopimelate (L,L-DAP) to meso-diaminopimelate (meso-DAP), a precursor of L-lysine and an essential component of the bacterial peptidoglycan.</text>
</comment>
<comment type="catalytic activity">
    <reaction evidence="3">
        <text>(2S,6S)-2,6-diaminopimelate = meso-2,6-diaminopimelate</text>
        <dbReference type="Rhea" id="RHEA:15393"/>
        <dbReference type="ChEBI" id="CHEBI:57609"/>
        <dbReference type="ChEBI" id="CHEBI:57791"/>
        <dbReference type="EC" id="5.1.1.7"/>
    </reaction>
</comment>
<comment type="pathway">
    <text evidence="3">Amino-acid biosynthesis; L-lysine biosynthesis via DAP pathway; DL-2,6-diaminopimelate from LL-2,6-diaminopimelate: step 1/1.</text>
</comment>
<organism evidence="5 6">
    <name type="scientific">Croceimicrobium hydrocarbonivorans</name>
    <dbReference type="NCBI Taxonomy" id="2761580"/>
    <lineage>
        <taxon>Bacteria</taxon>
        <taxon>Pseudomonadati</taxon>
        <taxon>Bacteroidota</taxon>
        <taxon>Flavobacteriia</taxon>
        <taxon>Flavobacteriales</taxon>
        <taxon>Owenweeksiaceae</taxon>
        <taxon>Croceimicrobium</taxon>
    </lineage>
</organism>